<dbReference type="GO" id="GO:0007204">
    <property type="term" value="P:positive regulation of cytosolic calcium ion concentration"/>
    <property type="evidence" value="ECO:0007669"/>
    <property type="project" value="TreeGrafter"/>
</dbReference>
<keyword evidence="8 10" id="KW-0807">Transducer</keyword>
<evidence type="ECO:0000256" key="4">
    <source>
        <dbReference type="ARBA" id="ARBA00023040"/>
    </source>
</evidence>
<reference evidence="14" key="4">
    <citation type="submission" date="2025-08" db="UniProtKB">
        <authorList>
            <consortium name="Ensembl"/>
        </authorList>
    </citation>
    <scope>IDENTIFICATION</scope>
</reference>
<dbReference type="GeneTree" id="ENSGT01140000282544"/>
<reference evidence="15" key="3">
    <citation type="journal article" date="2014" name="Nature">
        <title>Elephant shark genome provides unique insights into gnathostome evolution.</title>
        <authorList>
            <consortium name="International Elephant Shark Genome Sequencing Consortium"/>
            <person name="Venkatesh B."/>
            <person name="Lee A.P."/>
            <person name="Ravi V."/>
            <person name="Maurya A.K."/>
            <person name="Lian M.M."/>
            <person name="Swann J.B."/>
            <person name="Ohta Y."/>
            <person name="Flajnik M.F."/>
            <person name="Sutoh Y."/>
            <person name="Kasahara M."/>
            <person name="Hoon S."/>
            <person name="Gangu V."/>
            <person name="Roy S.W."/>
            <person name="Irimia M."/>
            <person name="Korzh V."/>
            <person name="Kondrychyn I."/>
            <person name="Lim Z.W."/>
            <person name="Tay B.H."/>
            <person name="Tohari S."/>
            <person name="Kong K.W."/>
            <person name="Ho S."/>
            <person name="Lorente-Galdos B."/>
            <person name="Quilez J."/>
            <person name="Marques-Bonet T."/>
            <person name="Raney B.J."/>
            <person name="Ingham P.W."/>
            <person name="Tay A."/>
            <person name="Hillier L.W."/>
            <person name="Minx P."/>
            <person name="Boehm T."/>
            <person name="Wilson R.K."/>
            <person name="Brenner S."/>
            <person name="Warren W.C."/>
        </authorList>
    </citation>
    <scope>NUCLEOTIDE SEQUENCE [LARGE SCALE GENOMIC DNA]</scope>
</reference>
<evidence type="ECO:0000313" key="14">
    <source>
        <dbReference type="Ensembl" id="ENSCMIP00000005905.1"/>
    </source>
</evidence>
<dbReference type="GO" id="GO:0007200">
    <property type="term" value="P:phospholipase C-activating G protein-coupled receptor signaling pathway"/>
    <property type="evidence" value="ECO:0007669"/>
    <property type="project" value="TreeGrafter"/>
</dbReference>
<dbReference type="Gene3D" id="1.20.1070.10">
    <property type="entry name" value="Rhodopsin 7-helix transmembrane proteins"/>
    <property type="match status" value="1"/>
</dbReference>
<reference evidence="14" key="5">
    <citation type="submission" date="2025-09" db="UniProtKB">
        <authorList>
            <consortium name="Ensembl"/>
        </authorList>
    </citation>
    <scope>IDENTIFICATION</scope>
</reference>
<evidence type="ECO:0000256" key="10">
    <source>
        <dbReference type="RuleBase" id="RU000688"/>
    </source>
</evidence>
<dbReference type="CDD" id="cd14974">
    <property type="entry name" value="7tmA_Anaphylatoxin_R-like"/>
    <property type="match status" value="1"/>
</dbReference>
<comment type="similarity">
    <text evidence="9">Belongs to the chemokine-like receptor (CMKLR) family.</text>
</comment>
<evidence type="ECO:0000256" key="5">
    <source>
        <dbReference type="ARBA" id="ARBA00023136"/>
    </source>
</evidence>
<evidence type="ECO:0000256" key="6">
    <source>
        <dbReference type="ARBA" id="ARBA00023157"/>
    </source>
</evidence>
<reference evidence="15" key="1">
    <citation type="journal article" date="2006" name="Science">
        <title>Ancient noncoding elements conserved in the human genome.</title>
        <authorList>
            <person name="Venkatesh B."/>
            <person name="Kirkness E.F."/>
            <person name="Loh Y.H."/>
            <person name="Halpern A.L."/>
            <person name="Lee A.P."/>
            <person name="Johnson J."/>
            <person name="Dandona N."/>
            <person name="Viswanathan L.D."/>
            <person name="Tay A."/>
            <person name="Venter J.C."/>
            <person name="Strausberg R.L."/>
            <person name="Brenner S."/>
        </authorList>
    </citation>
    <scope>NUCLEOTIDE SEQUENCE [LARGE SCALE GENOMIC DNA]</scope>
</reference>
<evidence type="ECO:0000256" key="11">
    <source>
        <dbReference type="SAM" id="MobiDB-lite"/>
    </source>
</evidence>
<keyword evidence="3 12" id="KW-1133">Transmembrane helix</keyword>
<accession>A0A4W3GSB2</accession>
<dbReference type="AlphaFoldDB" id="A0A4W3GSB2"/>
<feature type="domain" description="G-protein coupled receptors family 1 profile" evidence="13">
    <location>
        <begin position="122"/>
        <end position="382"/>
    </location>
</feature>
<dbReference type="GO" id="GO:0004875">
    <property type="term" value="F:complement receptor activity"/>
    <property type="evidence" value="ECO:0007669"/>
    <property type="project" value="TreeGrafter"/>
</dbReference>
<dbReference type="InterPro" id="IPR000826">
    <property type="entry name" value="Formyl_rcpt-rel"/>
</dbReference>
<organism evidence="14 15">
    <name type="scientific">Callorhinchus milii</name>
    <name type="common">Ghost shark</name>
    <dbReference type="NCBI Taxonomy" id="7868"/>
    <lineage>
        <taxon>Eukaryota</taxon>
        <taxon>Metazoa</taxon>
        <taxon>Chordata</taxon>
        <taxon>Craniata</taxon>
        <taxon>Vertebrata</taxon>
        <taxon>Chondrichthyes</taxon>
        <taxon>Holocephali</taxon>
        <taxon>Chimaeriformes</taxon>
        <taxon>Callorhinchidae</taxon>
        <taxon>Callorhinchus</taxon>
    </lineage>
</organism>
<feature type="transmembrane region" description="Helical" evidence="12">
    <location>
        <begin position="106"/>
        <end position="129"/>
    </location>
</feature>
<keyword evidence="15" id="KW-1185">Reference proteome</keyword>
<feature type="region of interest" description="Disordered" evidence="11">
    <location>
        <begin position="416"/>
        <end position="437"/>
    </location>
</feature>
<proteinExistence type="inferred from homology"/>
<evidence type="ECO:0000256" key="3">
    <source>
        <dbReference type="ARBA" id="ARBA00022989"/>
    </source>
</evidence>
<dbReference type="InParanoid" id="A0A4W3GSB2"/>
<name>A0A4W3GSB2_CALMI</name>
<feature type="transmembrane region" description="Helical" evidence="12">
    <location>
        <begin position="364"/>
        <end position="385"/>
    </location>
</feature>
<dbReference type="PRINTS" id="PR00237">
    <property type="entry name" value="GPCRRHODOPSN"/>
</dbReference>
<evidence type="ECO:0000256" key="2">
    <source>
        <dbReference type="ARBA" id="ARBA00022692"/>
    </source>
</evidence>
<dbReference type="PANTHER" id="PTHR24225">
    <property type="entry name" value="CHEMOTACTIC RECEPTOR"/>
    <property type="match status" value="1"/>
</dbReference>
<dbReference type="GO" id="GO:0004930">
    <property type="term" value="F:G protein-coupled receptor activity"/>
    <property type="evidence" value="ECO:0007669"/>
    <property type="project" value="UniProtKB-KW"/>
</dbReference>
<dbReference type="InterPro" id="IPR000276">
    <property type="entry name" value="GPCR_Rhodpsn"/>
</dbReference>
<dbReference type="PROSITE" id="PS50262">
    <property type="entry name" value="G_PROTEIN_RECEP_F1_2"/>
    <property type="match status" value="1"/>
</dbReference>
<evidence type="ECO:0000256" key="1">
    <source>
        <dbReference type="ARBA" id="ARBA00004141"/>
    </source>
</evidence>
<comment type="similarity">
    <text evidence="10">Belongs to the G-protein coupled receptor 1 family.</text>
</comment>
<dbReference type="GO" id="GO:0006954">
    <property type="term" value="P:inflammatory response"/>
    <property type="evidence" value="ECO:0007669"/>
    <property type="project" value="TreeGrafter"/>
</dbReference>
<evidence type="ECO:0000256" key="7">
    <source>
        <dbReference type="ARBA" id="ARBA00023170"/>
    </source>
</evidence>
<dbReference type="FunFam" id="1.20.1070.10:FF:000034">
    <property type="entry name" value="G-protein coupled receptor 1"/>
    <property type="match status" value="1"/>
</dbReference>
<evidence type="ECO:0000313" key="15">
    <source>
        <dbReference type="Proteomes" id="UP000314986"/>
    </source>
</evidence>
<dbReference type="Ensembl" id="ENSCMIT00000006101.1">
    <property type="protein sequence ID" value="ENSCMIP00000005905.1"/>
    <property type="gene ID" value="ENSCMIG00000003394.1"/>
</dbReference>
<keyword evidence="5 12" id="KW-0472">Membrane</keyword>
<feature type="transmembrane region" description="Helical" evidence="12">
    <location>
        <begin position="141"/>
        <end position="168"/>
    </location>
</feature>
<dbReference type="PROSITE" id="PS00237">
    <property type="entry name" value="G_PROTEIN_RECEP_F1_1"/>
    <property type="match status" value="1"/>
</dbReference>
<keyword evidence="7 10" id="KW-0675">Receptor</keyword>
<keyword evidence="6" id="KW-1015">Disulfide bond</keyword>
<feature type="transmembrane region" description="Helical" evidence="12">
    <location>
        <begin position="327"/>
        <end position="344"/>
    </location>
</feature>
<dbReference type="Proteomes" id="UP000314986">
    <property type="component" value="Unassembled WGS sequence"/>
</dbReference>
<comment type="subcellular location">
    <subcellularLocation>
        <location evidence="1">Membrane</location>
        <topology evidence="1">Multi-pass membrane protein</topology>
    </subcellularLocation>
</comment>
<dbReference type="PRINTS" id="PR00526">
    <property type="entry name" value="FMETLEUPHER"/>
</dbReference>
<keyword evidence="2 10" id="KW-0812">Transmembrane</keyword>
<dbReference type="InterPro" id="IPR017452">
    <property type="entry name" value="GPCR_Rhodpsn_7TM"/>
</dbReference>
<dbReference type="OMA" id="LWRMRHK"/>
<dbReference type="SUPFAM" id="SSF81321">
    <property type="entry name" value="Family A G protein-coupled receptor-like"/>
    <property type="match status" value="1"/>
</dbReference>
<evidence type="ECO:0000259" key="13">
    <source>
        <dbReference type="PROSITE" id="PS50262"/>
    </source>
</evidence>
<dbReference type="PANTHER" id="PTHR24225:SF24">
    <property type="entry name" value="G-PROTEIN COUPLED RECEPTORS FAMILY 1 PROFILE DOMAIN-CONTAINING PROTEIN"/>
    <property type="match status" value="1"/>
</dbReference>
<sequence>MCLCVCVCVLKETSPTFPPCPFLVLPRSSLPPSLSLFWLARRASARESEERVWGGGVGVSKPLARLRGEKRMTSAPQNSTVFFAGEEWEEEEDGSFLLGGLSGVHVLSMVIYCLACVLGVAGNGAVIWVTAFRMKRTINTVWFLNLALADFAFTASLPLSVAYMALGFHWPFGRVACKMAAWLNSLNMFASVFLLAAVSLDRCLSVSCPVWSQNHRGSRAAWGAGLLCWGAAVAASLPTAVFREVLRHGNRTVCFNDYMAGLDWEAAESEEEQEEIWGAAEARHNAVVLATFVLGYLAPLVAILTCYTIIWQRLGGLAHVGRSSKPYRVIVAVVTAFFLCWTPHHVFKLLELFQVQGKATELGIPIATSLAFANSCVNPFLYVFVGRDFRQRLSRSSTRDPLERALGTGVSVQSYTGSRSKTKVSLVPTSEEASEAV</sequence>
<feature type="transmembrane region" description="Helical" evidence="12">
    <location>
        <begin position="286"/>
        <end position="307"/>
    </location>
</feature>
<feature type="transmembrane region" description="Helical" evidence="12">
    <location>
        <begin position="221"/>
        <end position="242"/>
    </location>
</feature>
<keyword evidence="4 10" id="KW-0297">G-protein coupled receptor</keyword>
<evidence type="ECO:0000256" key="8">
    <source>
        <dbReference type="ARBA" id="ARBA00023224"/>
    </source>
</evidence>
<gene>
    <name evidence="14" type="primary">FPR1</name>
</gene>
<feature type="transmembrane region" description="Helical" evidence="12">
    <location>
        <begin position="180"/>
        <end position="200"/>
    </location>
</feature>
<dbReference type="GO" id="GO:0005886">
    <property type="term" value="C:plasma membrane"/>
    <property type="evidence" value="ECO:0007669"/>
    <property type="project" value="TreeGrafter"/>
</dbReference>
<dbReference type="Pfam" id="PF00001">
    <property type="entry name" value="7tm_1"/>
    <property type="match status" value="1"/>
</dbReference>
<evidence type="ECO:0000256" key="12">
    <source>
        <dbReference type="SAM" id="Phobius"/>
    </source>
</evidence>
<reference evidence="15" key="2">
    <citation type="journal article" date="2007" name="PLoS Biol.">
        <title>Survey sequencing and comparative analysis of the elephant shark (Callorhinchus milii) genome.</title>
        <authorList>
            <person name="Venkatesh B."/>
            <person name="Kirkness E.F."/>
            <person name="Loh Y.H."/>
            <person name="Halpern A.L."/>
            <person name="Lee A.P."/>
            <person name="Johnson J."/>
            <person name="Dandona N."/>
            <person name="Viswanathan L.D."/>
            <person name="Tay A."/>
            <person name="Venter J.C."/>
            <person name="Strausberg R.L."/>
            <person name="Brenner S."/>
        </authorList>
    </citation>
    <scope>NUCLEOTIDE SEQUENCE [LARGE SCALE GENOMIC DNA]</scope>
</reference>
<evidence type="ECO:0000256" key="9">
    <source>
        <dbReference type="ARBA" id="ARBA00025736"/>
    </source>
</evidence>
<protein>
    <submittedName>
        <fullName evidence="14">Chemokine-like receptor 1</fullName>
    </submittedName>
</protein>